<gene>
    <name evidence="2" type="ORF">SAMN05421666_2550</name>
</gene>
<evidence type="ECO:0000313" key="3">
    <source>
        <dbReference type="Proteomes" id="UP000186019"/>
    </source>
</evidence>
<dbReference type="EMBL" id="FTNV01000002">
    <property type="protein sequence ID" value="SIS20216.1"/>
    <property type="molecule type" value="Genomic_DNA"/>
</dbReference>
<dbReference type="Proteomes" id="UP000186019">
    <property type="component" value="Unassembled WGS sequence"/>
</dbReference>
<keyword evidence="1" id="KW-0812">Transmembrane</keyword>
<reference evidence="2 3" key="1">
    <citation type="submission" date="2017-01" db="EMBL/GenBank/DDBJ databases">
        <authorList>
            <person name="Mah S.A."/>
            <person name="Swanson W.J."/>
            <person name="Moy G.W."/>
            <person name="Vacquier V.D."/>
        </authorList>
    </citation>
    <scope>NUCLEOTIDE SEQUENCE [LARGE SCALE GENOMIC DNA]</scope>
    <source>
        <strain evidence="2 3">DSM 29590</strain>
    </source>
</reference>
<protein>
    <submittedName>
        <fullName evidence="2">Uncharacterized protein</fullName>
    </submittedName>
</protein>
<name>A0A1N7H5T2_9RHOB</name>
<evidence type="ECO:0000256" key="1">
    <source>
        <dbReference type="SAM" id="Phobius"/>
    </source>
</evidence>
<dbReference type="RefSeq" id="WP_076534527.1">
    <property type="nucleotide sequence ID" value="NZ_FOAC01000003.1"/>
</dbReference>
<feature type="transmembrane region" description="Helical" evidence="1">
    <location>
        <begin position="52"/>
        <end position="73"/>
    </location>
</feature>
<dbReference type="OrthoDB" id="7866534at2"/>
<dbReference type="STRING" id="573024.SAMN05216208_2769"/>
<accession>A0A1N7H5T2</accession>
<keyword evidence="3" id="KW-1185">Reference proteome</keyword>
<keyword evidence="1" id="KW-0472">Membrane</keyword>
<organism evidence="2 3">
    <name type="scientific">Roseovarius nanhaiticus</name>
    <dbReference type="NCBI Taxonomy" id="573024"/>
    <lineage>
        <taxon>Bacteria</taxon>
        <taxon>Pseudomonadati</taxon>
        <taxon>Pseudomonadota</taxon>
        <taxon>Alphaproteobacteria</taxon>
        <taxon>Rhodobacterales</taxon>
        <taxon>Roseobacteraceae</taxon>
        <taxon>Roseovarius</taxon>
    </lineage>
</organism>
<sequence length="118" mass="13079">MSTSTQINSQDGFNDRLKKLRRSHSRLARGYNAQVGRDGLIVFRPRRRRSGLPLRGILLTVAAFFGFKVLVLMHLGEVTYTERAAELMNGSAAEQIGGWLMQIDPVTAAIQAQIAPLL</sequence>
<keyword evidence="1" id="KW-1133">Transmembrane helix</keyword>
<evidence type="ECO:0000313" key="2">
    <source>
        <dbReference type="EMBL" id="SIS20216.1"/>
    </source>
</evidence>
<proteinExistence type="predicted"/>
<dbReference type="AlphaFoldDB" id="A0A1N7H5T2"/>